<name>A0ABV0ZZ74_9TELE</name>
<reference evidence="1 2" key="1">
    <citation type="submission" date="2021-06" db="EMBL/GenBank/DDBJ databases">
        <authorList>
            <person name="Palmer J.M."/>
        </authorList>
    </citation>
    <scope>NUCLEOTIDE SEQUENCE [LARGE SCALE GENOMIC DNA]</scope>
    <source>
        <strain evidence="1 2">AS_MEX2019</strain>
        <tissue evidence="1">Muscle</tissue>
    </source>
</reference>
<dbReference type="EMBL" id="JAHRIP010077080">
    <property type="protein sequence ID" value="MEQ2311562.1"/>
    <property type="molecule type" value="Genomic_DNA"/>
</dbReference>
<keyword evidence="2" id="KW-1185">Reference proteome</keyword>
<gene>
    <name evidence="1" type="ORF">AMECASPLE_021411</name>
</gene>
<proteinExistence type="predicted"/>
<sequence length="101" mass="11338">MKGHTNFLSAVHRESICLTPDTFHSASCPTRAVDATSNFSPQILTSNTWKVTNRNPHKICTLSKCLSGLKKVFFLPKKGEIIQLIRITDLCSCGKNHYFLE</sequence>
<accession>A0ABV0ZZ74</accession>
<comment type="caution">
    <text evidence="1">The sequence shown here is derived from an EMBL/GenBank/DDBJ whole genome shotgun (WGS) entry which is preliminary data.</text>
</comment>
<dbReference type="Proteomes" id="UP001469553">
    <property type="component" value="Unassembled WGS sequence"/>
</dbReference>
<organism evidence="1 2">
    <name type="scientific">Ameca splendens</name>
    <dbReference type="NCBI Taxonomy" id="208324"/>
    <lineage>
        <taxon>Eukaryota</taxon>
        <taxon>Metazoa</taxon>
        <taxon>Chordata</taxon>
        <taxon>Craniata</taxon>
        <taxon>Vertebrata</taxon>
        <taxon>Euteleostomi</taxon>
        <taxon>Actinopterygii</taxon>
        <taxon>Neopterygii</taxon>
        <taxon>Teleostei</taxon>
        <taxon>Neoteleostei</taxon>
        <taxon>Acanthomorphata</taxon>
        <taxon>Ovalentaria</taxon>
        <taxon>Atherinomorphae</taxon>
        <taxon>Cyprinodontiformes</taxon>
        <taxon>Goodeidae</taxon>
        <taxon>Ameca</taxon>
    </lineage>
</organism>
<protein>
    <submittedName>
        <fullName evidence="1">Uncharacterized protein</fullName>
    </submittedName>
</protein>
<evidence type="ECO:0000313" key="2">
    <source>
        <dbReference type="Proteomes" id="UP001469553"/>
    </source>
</evidence>
<evidence type="ECO:0000313" key="1">
    <source>
        <dbReference type="EMBL" id="MEQ2311562.1"/>
    </source>
</evidence>